<dbReference type="EMBL" id="CP111017">
    <property type="protein sequence ID" value="WAR08473.1"/>
    <property type="molecule type" value="Genomic_DNA"/>
</dbReference>
<keyword evidence="2" id="KW-1185">Reference proteome</keyword>
<evidence type="ECO:0000313" key="1">
    <source>
        <dbReference type="EMBL" id="WAR08473.1"/>
    </source>
</evidence>
<dbReference type="Proteomes" id="UP001164746">
    <property type="component" value="Chromosome 6"/>
</dbReference>
<reference evidence="1" key="1">
    <citation type="submission" date="2022-11" db="EMBL/GenBank/DDBJ databases">
        <title>Centuries of genome instability and evolution in soft-shell clam transmissible cancer (bioRxiv).</title>
        <authorList>
            <person name="Hart S.F.M."/>
            <person name="Yonemitsu M.A."/>
            <person name="Giersch R.M."/>
            <person name="Beal B.F."/>
            <person name="Arriagada G."/>
            <person name="Davis B.W."/>
            <person name="Ostrander E.A."/>
            <person name="Goff S.P."/>
            <person name="Metzger M.J."/>
        </authorList>
    </citation>
    <scope>NUCLEOTIDE SEQUENCE</scope>
    <source>
        <strain evidence="1">MELC-2E11</strain>
        <tissue evidence="1">Siphon/mantle</tissue>
    </source>
</reference>
<name>A0ABY7EEM9_MYAAR</name>
<organism evidence="1 2">
    <name type="scientific">Mya arenaria</name>
    <name type="common">Soft-shell clam</name>
    <dbReference type="NCBI Taxonomy" id="6604"/>
    <lineage>
        <taxon>Eukaryota</taxon>
        <taxon>Metazoa</taxon>
        <taxon>Spiralia</taxon>
        <taxon>Lophotrochozoa</taxon>
        <taxon>Mollusca</taxon>
        <taxon>Bivalvia</taxon>
        <taxon>Autobranchia</taxon>
        <taxon>Heteroconchia</taxon>
        <taxon>Euheterodonta</taxon>
        <taxon>Imparidentia</taxon>
        <taxon>Neoheterodontei</taxon>
        <taxon>Myida</taxon>
        <taxon>Myoidea</taxon>
        <taxon>Myidae</taxon>
        <taxon>Mya</taxon>
    </lineage>
</organism>
<sequence length="256" mass="28916">MSEFVHLWTTSLSHPGGRLLHLQTFYRLCEALHWFSLMAPIVRLYGRVKCEKTGYLGRDGVVIRHDMYNLTSAPIMVLDYVCRTKGRRAEKYAAGSVPASDPNAECSYSGNDVLTEGDELLRRGSPCLVRLEGSTSWTSVAAKPFTNHGRCPVGELENLIEAKVARGYILMVQENLFEAKVTRGFILMMQENLIEAKVTRGYILMVQENLIEAKENPFEAKVTRGYILMVQENLIEAKVTLGYILMAQENLFTEKD</sequence>
<protein>
    <submittedName>
        <fullName evidence="1">Uncharacterized protein</fullName>
    </submittedName>
</protein>
<accession>A0ABY7EEM9</accession>
<gene>
    <name evidence="1" type="ORF">MAR_018431</name>
</gene>
<proteinExistence type="predicted"/>
<evidence type="ECO:0000313" key="2">
    <source>
        <dbReference type="Proteomes" id="UP001164746"/>
    </source>
</evidence>